<keyword evidence="2" id="KW-1185">Reference proteome</keyword>
<dbReference type="EMBL" id="WHWB01033999">
    <property type="protein sequence ID" value="KAJ7415066.1"/>
    <property type="molecule type" value="Genomic_DNA"/>
</dbReference>
<sequence length="219" mass="24319">MQTLKVLSVWVEKQQQECSKDPETLETSLELWLELVATSGPADSQGEESPAHPQDQFKFGFILTTGLVIPIEMIRDTDGLISHSSSAWHRHTHPVPRLRTPVLKAVTVTPKAAQYKVRGLEGTRLSVASAGTERMNQFLHYHGTCFQLDNRSGKASLTQVSWVAPGTSSMLMCTVMQSSPDISSDMKPFVSFDPWLKKDEGLLQQRLQIPSPAAHTHVE</sequence>
<name>A0ABQ9D629_9PASS</name>
<comment type="caution">
    <text evidence="1">The sequence shown here is derived from an EMBL/GenBank/DDBJ whole genome shotgun (WGS) entry which is preliminary data.</text>
</comment>
<protein>
    <submittedName>
        <fullName evidence="1">Uncharacterized protein</fullName>
    </submittedName>
</protein>
<organism evidence="1 2">
    <name type="scientific">Willisornis vidua</name>
    <name type="common">Xingu scale-backed antbird</name>
    <dbReference type="NCBI Taxonomy" id="1566151"/>
    <lineage>
        <taxon>Eukaryota</taxon>
        <taxon>Metazoa</taxon>
        <taxon>Chordata</taxon>
        <taxon>Craniata</taxon>
        <taxon>Vertebrata</taxon>
        <taxon>Euteleostomi</taxon>
        <taxon>Archelosauria</taxon>
        <taxon>Archosauria</taxon>
        <taxon>Dinosauria</taxon>
        <taxon>Saurischia</taxon>
        <taxon>Theropoda</taxon>
        <taxon>Coelurosauria</taxon>
        <taxon>Aves</taxon>
        <taxon>Neognathae</taxon>
        <taxon>Neoaves</taxon>
        <taxon>Telluraves</taxon>
        <taxon>Australaves</taxon>
        <taxon>Passeriformes</taxon>
        <taxon>Thamnophilidae</taxon>
        <taxon>Willisornis</taxon>
    </lineage>
</organism>
<evidence type="ECO:0000313" key="1">
    <source>
        <dbReference type="EMBL" id="KAJ7415066.1"/>
    </source>
</evidence>
<gene>
    <name evidence="1" type="ORF">WISP_79933</name>
</gene>
<proteinExistence type="predicted"/>
<evidence type="ECO:0000313" key="2">
    <source>
        <dbReference type="Proteomes" id="UP001145742"/>
    </source>
</evidence>
<reference evidence="1" key="1">
    <citation type="submission" date="2019-10" db="EMBL/GenBank/DDBJ databases">
        <authorList>
            <person name="Soares A.E.R."/>
            <person name="Aleixo A."/>
            <person name="Schneider P."/>
            <person name="Miyaki C.Y."/>
            <person name="Schneider M.P."/>
            <person name="Mello C."/>
            <person name="Vasconcelos A.T.R."/>
        </authorList>
    </citation>
    <scope>NUCLEOTIDE SEQUENCE</scope>
    <source>
        <tissue evidence="1">Muscle</tissue>
    </source>
</reference>
<dbReference type="Proteomes" id="UP001145742">
    <property type="component" value="Unassembled WGS sequence"/>
</dbReference>
<accession>A0ABQ9D629</accession>